<keyword evidence="1" id="KW-0812">Transmembrane</keyword>
<keyword evidence="3" id="KW-1185">Reference proteome</keyword>
<dbReference type="Proteomes" id="UP000295390">
    <property type="component" value="Unassembled WGS sequence"/>
</dbReference>
<keyword evidence="1" id="KW-0472">Membrane</keyword>
<sequence>MDKLIKKKTLFRVIITLAIILITQLKIIEYYGELSSCLILILLIFDLFEKNHSNHLKPELVYYSSWVIIGLSTFSIRGSYIGPYTSIFLIFVIKLTTLVFYYLKYKSLLVTRTLLSKFCLVTIALYFIELLSNSTHGFSHITLFWTKIASIELFIILIIKKKRIKYQLFFLDFLWKK</sequence>
<keyword evidence="1" id="KW-1133">Transmembrane helix</keyword>
<evidence type="ECO:0000256" key="1">
    <source>
        <dbReference type="SAM" id="Phobius"/>
    </source>
</evidence>
<protein>
    <submittedName>
        <fullName evidence="2">Uncharacterized protein</fullName>
    </submittedName>
</protein>
<feature type="transmembrane region" description="Helical" evidence="1">
    <location>
        <begin position="138"/>
        <end position="159"/>
    </location>
</feature>
<accession>A0A4R6THS2</accession>
<feature type="transmembrane region" description="Helical" evidence="1">
    <location>
        <begin position="84"/>
        <end position="103"/>
    </location>
</feature>
<dbReference type="AlphaFoldDB" id="A0A4R6THS2"/>
<proteinExistence type="predicted"/>
<evidence type="ECO:0000313" key="3">
    <source>
        <dbReference type="Proteomes" id="UP000295390"/>
    </source>
</evidence>
<evidence type="ECO:0000313" key="2">
    <source>
        <dbReference type="EMBL" id="TDQ27862.1"/>
    </source>
</evidence>
<feature type="transmembrane region" description="Helical" evidence="1">
    <location>
        <begin position="9"/>
        <end position="25"/>
    </location>
</feature>
<name>A0A4R6THS2_9FLAO</name>
<reference evidence="2 3" key="1">
    <citation type="submission" date="2019-03" db="EMBL/GenBank/DDBJ databases">
        <title>Genomic Encyclopedia of Type Strains, Phase III (KMG-III): the genomes of soil and plant-associated and newly described type strains.</title>
        <authorList>
            <person name="Whitman W."/>
        </authorList>
    </citation>
    <scope>NUCLEOTIDE SEQUENCE [LARGE SCALE GENOMIC DNA]</scope>
    <source>
        <strain evidence="2 3">CECT 8283</strain>
    </source>
</reference>
<comment type="caution">
    <text evidence="2">The sequence shown here is derived from an EMBL/GenBank/DDBJ whole genome shotgun (WGS) entry which is preliminary data.</text>
</comment>
<gene>
    <name evidence="2" type="ORF">DFQ07_1719</name>
</gene>
<organism evidence="2 3">
    <name type="scientific">Tenacibaculum caenipelagi</name>
    <dbReference type="NCBI Taxonomy" id="1325435"/>
    <lineage>
        <taxon>Bacteria</taxon>
        <taxon>Pseudomonadati</taxon>
        <taxon>Bacteroidota</taxon>
        <taxon>Flavobacteriia</taxon>
        <taxon>Flavobacteriales</taxon>
        <taxon>Flavobacteriaceae</taxon>
        <taxon>Tenacibaculum</taxon>
    </lineage>
</organism>
<dbReference type="EMBL" id="SNYH01000003">
    <property type="protein sequence ID" value="TDQ27862.1"/>
    <property type="molecule type" value="Genomic_DNA"/>
</dbReference>
<feature type="transmembrane region" description="Helical" evidence="1">
    <location>
        <begin position="115"/>
        <end position="132"/>
    </location>
</feature>